<feature type="compositionally biased region" description="Polar residues" evidence="1">
    <location>
        <begin position="163"/>
        <end position="177"/>
    </location>
</feature>
<feature type="compositionally biased region" description="Pro residues" evidence="1">
    <location>
        <begin position="106"/>
        <end position="115"/>
    </location>
</feature>
<feature type="non-terminal residue" evidence="2">
    <location>
        <position position="1"/>
    </location>
</feature>
<sequence length="304" mass="33250">PGYLGPTPRNEVSITPYSRDAMGGGHGRDETRTEYDGGGSVQPPPQPEYHPEPRPFASVSLDSSHSYRHDPLGHGDSGGPRGSDPPVGQDLSGGERNKRAFQPYPSAYPPPPPPIDKSSSGGPFSPYHMTKGSGGYDVKTHGTGVSMSRTSHPHHASKHQAPHQASHQVPHQASLQAPHQPHPLYHHRPPPPHEQDTRPYRSDKPLYHPRPDAEKQFQPQESEKSYMSSQKSYMQSEKSFMQSEKPHVQSDKPFVANEKTSDKSGAPVGFPVGSKDEKFGFDRSPGEGEKAFPLRPEAKQAYGG</sequence>
<feature type="compositionally biased region" description="Basic and acidic residues" evidence="1">
    <location>
        <begin position="26"/>
        <end position="35"/>
    </location>
</feature>
<reference evidence="2" key="2">
    <citation type="submission" date="2014-07" db="EMBL/GenBank/DDBJ databases">
        <authorList>
            <person name="Hull J."/>
        </authorList>
    </citation>
    <scope>NUCLEOTIDE SEQUENCE</scope>
</reference>
<dbReference type="EMBL" id="GBHO01017396">
    <property type="protein sequence ID" value="JAG26208.1"/>
    <property type="molecule type" value="Transcribed_RNA"/>
</dbReference>
<gene>
    <name evidence="2" type="ORF">CM83_51226</name>
</gene>
<dbReference type="AlphaFoldDB" id="A0A0A9Y524"/>
<evidence type="ECO:0000256" key="1">
    <source>
        <dbReference type="SAM" id="MobiDB-lite"/>
    </source>
</evidence>
<protein>
    <submittedName>
        <fullName evidence="2">Uncharacterized protein</fullName>
    </submittedName>
</protein>
<feature type="compositionally biased region" description="Basic residues" evidence="1">
    <location>
        <begin position="151"/>
        <end position="161"/>
    </location>
</feature>
<feature type="region of interest" description="Disordered" evidence="1">
    <location>
        <begin position="1"/>
        <end position="304"/>
    </location>
</feature>
<evidence type="ECO:0000313" key="2">
    <source>
        <dbReference type="EMBL" id="JAG26208.1"/>
    </source>
</evidence>
<organism evidence="2">
    <name type="scientific">Lygus hesperus</name>
    <name type="common">Western plant bug</name>
    <dbReference type="NCBI Taxonomy" id="30085"/>
    <lineage>
        <taxon>Eukaryota</taxon>
        <taxon>Metazoa</taxon>
        <taxon>Ecdysozoa</taxon>
        <taxon>Arthropoda</taxon>
        <taxon>Hexapoda</taxon>
        <taxon>Insecta</taxon>
        <taxon>Pterygota</taxon>
        <taxon>Neoptera</taxon>
        <taxon>Paraneoptera</taxon>
        <taxon>Hemiptera</taxon>
        <taxon>Heteroptera</taxon>
        <taxon>Panheteroptera</taxon>
        <taxon>Cimicomorpha</taxon>
        <taxon>Miridae</taxon>
        <taxon>Mirini</taxon>
        <taxon>Lygus</taxon>
    </lineage>
</organism>
<reference evidence="2" key="1">
    <citation type="journal article" date="2014" name="PLoS ONE">
        <title>Transcriptome-Based Identification of ABC Transporters in the Western Tarnished Plant Bug Lygus hesperus.</title>
        <authorList>
            <person name="Hull J.J."/>
            <person name="Chaney K."/>
            <person name="Geib S.M."/>
            <person name="Fabrick J.A."/>
            <person name="Brent C.S."/>
            <person name="Walsh D."/>
            <person name="Lavine L.C."/>
        </authorList>
    </citation>
    <scope>NUCLEOTIDE SEQUENCE</scope>
</reference>
<feature type="compositionally biased region" description="Low complexity" evidence="1">
    <location>
        <begin position="225"/>
        <end position="239"/>
    </location>
</feature>
<feature type="non-terminal residue" evidence="2">
    <location>
        <position position="304"/>
    </location>
</feature>
<feature type="compositionally biased region" description="Basic and acidic residues" evidence="1">
    <location>
        <begin position="191"/>
        <end position="215"/>
    </location>
</feature>
<name>A0A0A9Y524_LYGHE</name>
<feature type="compositionally biased region" description="Basic and acidic residues" evidence="1">
    <location>
        <begin position="274"/>
        <end position="298"/>
    </location>
</feature>
<accession>A0A0A9Y524</accession>
<proteinExistence type="predicted"/>